<proteinExistence type="predicted"/>
<evidence type="ECO:0000313" key="2">
    <source>
        <dbReference type="Proteomes" id="UP001497453"/>
    </source>
</evidence>
<organism evidence="1 2">
    <name type="scientific">Somion occarium</name>
    <dbReference type="NCBI Taxonomy" id="3059160"/>
    <lineage>
        <taxon>Eukaryota</taxon>
        <taxon>Fungi</taxon>
        <taxon>Dikarya</taxon>
        <taxon>Basidiomycota</taxon>
        <taxon>Agaricomycotina</taxon>
        <taxon>Agaricomycetes</taxon>
        <taxon>Polyporales</taxon>
        <taxon>Cerrenaceae</taxon>
        <taxon>Somion</taxon>
    </lineage>
</organism>
<protein>
    <submittedName>
        <fullName evidence="1">Uncharacterized protein</fullName>
    </submittedName>
</protein>
<evidence type="ECO:0000313" key="1">
    <source>
        <dbReference type="EMBL" id="CAL1714977.1"/>
    </source>
</evidence>
<dbReference type="EMBL" id="OZ037951">
    <property type="protein sequence ID" value="CAL1714977.1"/>
    <property type="molecule type" value="Genomic_DNA"/>
</dbReference>
<name>A0ABP1E4R8_9APHY</name>
<reference evidence="2" key="1">
    <citation type="submission" date="2024-04" db="EMBL/GenBank/DDBJ databases">
        <authorList>
            <person name="Shaw F."/>
            <person name="Minotto A."/>
        </authorList>
    </citation>
    <scope>NUCLEOTIDE SEQUENCE [LARGE SCALE GENOMIC DNA]</scope>
</reference>
<keyword evidence="2" id="KW-1185">Reference proteome</keyword>
<dbReference type="Proteomes" id="UP001497453">
    <property type="component" value="Chromosome 8"/>
</dbReference>
<sequence>MSFSWKEGLRVDGGSTCPTSITKIVRVAGKRFNSSGASLFISSPVVAGLTGVELETFSHNKSFFKNLLRCTRGKSENVVGSFLDEVALGRLDDFCSVF</sequence>
<accession>A0ABP1E4R8</accession>
<gene>
    <name evidence="1" type="ORF">GFSPODELE1_LOCUS10007</name>
</gene>